<dbReference type="InterPro" id="IPR036866">
    <property type="entry name" value="RibonucZ/Hydroxyglut_hydro"/>
</dbReference>
<dbReference type="EMBL" id="JAODAN010000005">
    <property type="protein sequence ID" value="KAK1923982.1"/>
    <property type="molecule type" value="Genomic_DNA"/>
</dbReference>
<dbReference type="PANTHER" id="PTHR28283">
    <property type="entry name" value="3',5'-CYCLIC-NUCLEOTIDE PHOSPHODIESTERASE 1"/>
    <property type="match status" value="1"/>
</dbReference>
<dbReference type="GO" id="GO:0004115">
    <property type="term" value="F:3',5'-cyclic-AMP phosphodiesterase activity"/>
    <property type="evidence" value="ECO:0007669"/>
    <property type="project" value="InterPro"/>
</dbReference>
<accession>A0AAD9FQN6</accession>
<sequence length="460" mass="50288">MTSHERQAGAGAALDMNRCLNHTHPHPSPPLVSSLPLVPFLVHPTAPRITHNNHSMAREQSHGTFDMVVLGSGGGPLETDLSGYLVKPTAARWEDGMLGLEGGSGIGSLTALLQRQTAAELFPDLAFPSTHTTPVLQAAFVFSLLSCYLITHAHLDHCSSLILLSGSIPPRPSSDPLTHPPLEVPRLPVYATRKTLERLAMAYGGELWPELGTWALDRGGRQGVVGEEMVRRGSATGDADQLGSGGGTGVVFTPIPVAEDYIPLHPTLPITTRKFHVLHGCTSKGVYESSAIFFRYQRRGAAGSSSQSGREFLFFGDVESDWRRQGEGGVDREGQVQARGYNGVVWHHAARVWDEDRLAGVFIECSYDSERPAHLMFGHLCPQALYHELERLASMVTRRPGRKPLQGLRVFVTHIKDSLVPHPTGTTARERIMSELRVLEQQRGVGVVFVEVRRGDRIVI</sequence>
<dbReference type="Proteomes" id="UP001182556">
    <property type="component" value="Unassembled WGS sequence"/>
</dbReference>
<keyword evidence="2" id="KW-1185">Reference proteome</keyword>
<proteinExistence type="predicted"/>
<organism evidence="1 2">
    <name type="scientific">Papiliotrema laurentii</name>
    <name type="common">Cryptococcus laurentii</name>
    <dbReference type="NCBI Taxonomy" id="5418"/>
    <lineage>
        <taxon>Eukaryota</taxon>
        <taxon>Fungi</taxon>
        <taxon>Dikarya</taxon>
        <taxon>Basidiomycota</taxon>
        <taxon>Agaricomycotina</taxon>
        <taxon>Tremellomycetes</taxon>
        <taxon>Tremellales</taxon>
        <taxon>Rhynchogastremaceae</taxon>
        <taxon>Papiliotrema</taxon>
    </lineage>
</organism>
<dbReference type="Gene3D" id="3.60.15.10">
    <property type="entry name" value="Ribonuclease Z/Hydroxyacylglutathione hydrolase-like"/>
    <property type="match status" value="1"/>
</dbReference>
<evidence type="ECO:0000313" key="2">
    <source>
        <dbReference type="Proteomes" id="UP001182556"/>
    </source>
</evidence>
<comment type="caution">
    <text evidence="1">The sequence shown here is derived from an EMBL/GenBank/DDBJ whole genome shotgun (WGS) entry which is preliminary data.</text>
</comment>
<dbReference type="SUPFAM" id="SSF56281">
    <property type="entry name" value="Metallo-hydrolase/oxidoreductase"/>
    <property type="match status" value="2"/>
</dbReference>
<dbReference type="Pfam" id="PF02112">
    <property type="entry name" value="PDEase_II"/>
    <property type="match status" value="1"/>
</dbReference>
<dbReference type="PRINTS" id="PR00388">
    <property type="entry name" value="PDIESTERASE2"/>
</dbReference>
<dbReference type="InterPro" id="IPR000396">
    <property type="entry name" value="Pdiesterase2"/>
</dbReference>
<gene>
    <name evidence="1" type="ORF">DB88DRAFT_488712</name>
</gene>
<dbReference type="GO" id="GO:0047555">
    <property type="term" value="F:3',5'-cyclic-GMP phosphodiesterase activity"/>
    <property type="evidence" value="ECO:0007669"/>
    <property type="project" value="TreeGrafter"/>
</dbReference>
<reference evidence="1" key="1">
    <citation type="submission" date="2023-02" db="EMBL/GenBank/DDBJ databases">
        <title>Identification and recombinant expression of a fungal hydrolase from Papiliotrema laurentii that hydrolyzes apple cutin and clears colloidal polyester polyurethane.</title>
        <authorList>
            <consortium name="DOE Joint Genome Institute"/>
            <person name="Roman V.A."/>
            <person name="Bojanowski C."/>
            <person name="Crable B.R."/>
            <person name="Wagner D.N."/>
            <person name="Hung C.S."/>
            <person name="Nadeau L.J."/>
            <person name="Schratz L."/>
            <person name="Haridas S."/>
            <person name="Pangilinan J."/>
            <person name="Lipzen A."/>
            <person name="Na H."/>
            <person name="Yan M."/>
            <person name="Ng V."/>
            <person name="Grigoriev I.V."/>
            <person name="Spatafora J.W."/>
            <person name="Barlow D."/>
            <person name="Biffinger J."/>
            <person name="Kelley-Loughnane N."/>
            <person name="Varaljay V.A."/>
            <person name="Crookes-Goodson W.J."/>
        </authorList>
    </citation>
    <scope>NUCLEOTIDE SEQUENCE</scope>
    <source>
        <strain evidence="1">5307AH</strain>
    </source>
</reference>
<dbReference type="GO" id="GO:0006198">
    <property type="term" value="P:cAMP catabolic process"/>
    <property type="evidence" value="ECO:0007669"/>
    <property type="project" value="InterPro"/>
</dbReference>
<dbReference type="AlphaFoldDB" id="A0AAD9FQN6"/>
<dbReference type="CDD" id="cd07735">
    <property type="entry name" value="class_II_PDE_MBL-fold"/>
    <property type="match status" value="1"/>
</dbReference>
<name>A0AAD9FQN6_PAPLA</name>
<evidence type="ECO:0000313" key="1">
    <source>
        <dbReference type="EMBL" id="KAK1923982.1"/>
    </source>
</evidence>
<dbReference type="GO" id="GO:1902660">
    <property type="term" value="P:negative regulation of glucose mediated signaling pathway"/>
    <property type="evidence" value="ECO:0007669"/>
    <property type="project" value="TreeGrafter"/>
</dbReference>
<protein>
    <submittedName>
        <fullName evidence="1">cAMP phosphodiesterases class-II-domain-containing protein</fullName>
    </submittedName>
</protein>
<dbReference type="PANTHER" id="PTHR28283:SF1">
    <property type="entry name" value="3',5'-CYCLIC-NUCLEOTIDE PHOSPHODIESTERASE 1"/>
    <property type="match status" value="1"/>
</dbReference>